<evidence type="ECO:0000256" key="2">
    <source>
        <dbReference type="ARBA" id="ARBA00022621"/>
    </source>
</evidence>
<dbReference type="Proteomes" id="UP001259982">
    <property type="component" value="Unassembled WGS sequence"/>
</dbReference>
<sequence>MTPAQHELIRDSWHRAAPAREQVIRDFYDHLFEQAPALRDLFPADLGRQKRKLLITLNIAVSRLSQLEQIRPSLRELGRRHRDYGARTTYYPVVCEALLWSLATHMGSDFDRATEFAWREALSIITTEMLAGARDDPDPAG</sequence>
<dbReference type="InterPro" id="IPR012292">
    <property type="entry name" value="Globin/Proto"/>
</dbReference>
<dbReference type="Gene3D" id="1.10.490.10">
    <property type="entry name" value="Globins"/>
    <property type="match status" value="1"/>
</dbReference>
<dbReference type="PROSITE" id="PS01033">
    <property type="entry name" value="GLOBIN"/>
    <property type="match status" value="1"/>
</dbReference>
<feature type="domain" description="Globin" evidence="6">
    <location>
        <begin position="1"/>
        <end position="134"/>
    </location>
</feature>
<dbReference type="PANTHER" id="PTHR43396">
    <property type="entry name" value="FLAVOHEMOPROTEIN"/>
    <property type="match status" value="1"/>
</dbReference>
<dbReference type="SUPFAM" id="SSF46458">
    <property type="entry name" value="Globin-like"/>
    <property type="match status" value="1"/>
</dbReference>
<proteinExistence type="inferred from homology"/>
<comment type="caution">
    <text evidence="7">The sequence shown here is derived from an EMBL/GenBank/DDBJ whole genome shotgun (WGS) entry which is preliminary data.</text>
</comment>
<protein>
    <submittedName>
        <fullName evidence="7">Globin domain-containing protein</fullName>
    </submittedName>
</protein>
<dbReference type="InterPro" id="IPR009050">
    <property type="entry name" value="Globin-like_sf"/>
</dbReference>
<keyword evidence="2 5" id="KW-0561">Oxygen transport</keyword>
<comment type="similarity">
    <text evidence="5">Belongs to the globin family.</text>
</comment>
<organism evidence="7 8">
    <name type="scientific">Spectribacter acetivorans</name>
    <dbReference type="NCBI Taxonomy" id="3075603"/>
    <lineage>
        <taxon>Bacteria</taxon>
        <taxon>Pseudomonadati</taxon>
        <taxon>Pseudomonadota</taxon>
        <taxon>Gammaproteobacteria</taxon>
        <taxon>Salinisphaerales</taxon>
        <taxon>Salinisphaeraceae</taxon>
        <taxon>Spectribacter</taxon>
    </lineage>
</organism>
<accession>A0ABU3B9G8</accession>
<keyword evidence="8" id="KW-1185">Reference proteome</keyword>
<keyword evidence="3" id="KW-0479">Metal-binding</keyword>
<dbReference type="InterPro" id="IPR000971">
    <property type="entry name" value="Globin"/>
</dbReference>
<keyword evidence="5" id="KW-0813">Transport</keyword>
<name>A0ABU3B9G8_9GAMM</name>
<evidence type="ECO:0000259" key="6">
    <source>
        <dbReference type="PROSITE" id="PS01033"/>
    </source>
</evidence>
<dbReference type="EMBL" id="JAVRHY010000010">
    <property type="protein sequence ID" value="MDT0619114.1"/>
    <property type="molecule type" value="Genomic_DNA"/>
</dbReference>
<gene>
    <name evidence="7" type="ORF">RM531_11570</name>
</gene>
<evidence type="ECO:0000256" key="5">
    <source>
        <dbReference type="RuleBase" id="RU000356"/>
    </source>
</evidence>
<evidence type="ECO:0000256" key="1">
    <source>
        <dbReference type="ARBA" id="ARBA00022617"/>
    </source>
</evidence>
<dbReference type="PANTHER" id="PTHR43396:SF3">
    <property type="entry name" value="FLAVOHEMOPROTEIN"/>
    <property type="match status" value="1"/>
</dbReference>
<evidence type="ECO:0000256" key="3">
    <source>
        <dbReference type="ARBA" id="ARBA00022723"/>
    </source>
</evidence>
<dbReference type="Pfam" id="PF00042">
    <property type="entry name" value="Globin"/>
    <property type="match status" value="1"/>
</dbReference>
<keyword evidence="4" id="KW-0408">Iron</keyword>
<evidence type="ECO:0000313" key="8">
    <source>
        <dbReference type="Proteomes" id="UP001259982"/>
    </source>
</evidence>
<evidence type="ECO:0000313" key="7">
    <source>
        <dbReference type="EMBL" id="MDT0619114.1"/>
    </source>
</evidence>
<keyword evidence="1 5" id="KW-0349">Heme</keyword>
<reference evidence="7 8" key="1">
    <citation type="submission" date="2023-09" db="EMBL/GenBank/DDBJ databases">
        <authorList>
            <person name="Rey-Velasco X."/>
        </authorList>
    </citation>
    <scope>NUCLEOTIDE SEQUENCE [LARGE SCALE GENOMIC DNA]</scope>
    <source>
        <strain evidence="7 8">P385</strain>
    </source>
</reference>
<evidence type="ECO:0000256" key="4">
    <source>
        <dbReference type="ARBA" id="ARBA00023004"/>
    </source>
</evidence>
<dbReference type="RefSeq" id="WP_311659436.1">
    <property type="nucleotide sequence ID" value="NZ_JAVRHY010000010.1"/>
</dbReference>